<dbReference type="InterPro" id="IPR006085">
    <property type="entry name" value="XPG_DNA_repair_N"/>
</dbReference>
<dbReference type="Gene3D" id="3.40.50.1010">
    <property type="entry name" value="5'-nuclease"/>
    <property type="match status" value="2"/>
</dbReference>
<feature type="non-terminal residue" evidence="15">
    <location>
        <position position="1"/>
    </location>
</feature>
<dbReference type="InterPro" id="IPR029060">
    <property type="entry name" value="PIN-like_dom_sf"/>
</dbReference>
<keyword evidence="6" id="KW-0227">DNA damage</keyword>
<evidence type="ECO:0000256" key="7">
    <source>
        <dbReference type="ARBA" id="ARBA00022801"/>
    </source>
</evidence>
<evidence type="ECO:0000256" key="9">
    <source>
        <dbReference type="ARBA" id="ARBA00023204"/>
    </source>
</evidence>
<feature type="region of interest" description="Disordered" evidence="12">
    <location>
        <begin position="146"/>
        <end position="168"/>
    </location>
</feature>
<dbReference type="InterPro" id="IPR003903">
    <property type="entry name" value="UIM_dom"/>
</dbReference>
<dbReference type="GO" id="GO:0005634">
    <property type="term" value="C:nucleus"/>
    <property type="evidence" value="ECO:0007669"/>
    <property type="project" value="UniProtKB-SubCell"/>
</dbReference>
<keyword evidence="3" id="KW-0540">Nuclease</keyword>
<dbReference type="CDD" id="cd09904">
    <property type="entry name" value="H3TH_XPG"/>
    <property type="match status" value="1"/>
</dbReference>
<dbReference type="SMART" id="SM00279">
    <property type="entry name" value="HhH2"/>
    <property type="match status" value="1"/>
</dbReference>
<keyword evidence="5" id="KW-0255">Endonuclease</keyword>
<dbReference type="EMBL" id="GDKF01007816">
    <property type="protein sequence ID" value="JAT70806.1"/>
    <property type="molecule type" value="Transcribed_RNA"/>
</dbReference>
<evidence type="ECO:0000256" key="1">
    <source>
        <dbReference type="ARBA" id="ARBA00001946"/>
    </source>
</evidence>
<feature type="region of interest" description="Disordered" evidence="12">
    <location>
        <begin position="378"/>
        <end position="421"/>
    </location>
</feature>
<feature type="compositionally biased region" description="Low complexity" evidence="12">
    <location>
        <begin position="533"/>
        <end position="543"/>
    </location>
</feature>
<evidence type="ECO:0000256" key="6">
    <source>
        <dbReference type="ARBA" id="ARBA00022763"/>
    </source>
</evidence>
<accession>A0A1D1ZV33</accession>
<comment type="subcellular location">
    <subcellularLocation>
        <location evidence="2">Nucleus</location>
    </subcellularLocation>
</comment>
<dbReference type="PROSITE" id="PS00842">
    <property type="entry name" value="XPG_2"/>
    <property type="match status" value="1"/>
</dbReference>
<proteinExistence type="inferred from homology"/>
<keyword evidence="7" id="KW-0378">Hydrolase</keyword>
<evidence type="ECO:0000313" key="15">
    <source>
        <dbReference type="EMBL" id="JAT70806.1"/>
    </source>
</evidence>
<dbReference type="SMART" id="SM00485">
    <property type="entry name" value="XPGN"/>
    <property type="match status" value="1"/>
</dbReference>
<feature type="domain" description="XPG N-terminal" evidence="14">
    <location>
        <begin position="31"/>
        <end position="110"/>
    </location>
</feature>
<dbReference type="GO" id="GO:0006281">
    <property type="term" value="P:DNA repair"/>
    <property type="evidence" value="ECO:0007669"/>
    <property type="project" value="UniProtKB-KW"/>
</dbReference>
<comment type="similarity">
    <text evidence="11">Belongs to the XPG/RAD2 endonuclease family. GEN subfamily.</text>
</comment>
<sequence length="1241" mass="131180">GILLETGAGGGPQHLATCVAWLPACTSHAPTPLRPPFPHWTDASGWLFQFIKAMRDERGDLIRNAHLVGFFRRICRLLFHRIKPVFVFDGATPAIKRMTVIARRRCWGCAGGLQPRWVCLPGQDQARRVQEKHWPSHIALMLIMHGTSPSKCTPPPPSTARQREQQDARLRRTAEKLLLNQLKQHALAQVASQGGSDVLAQMAGTQKSRGKRPDPFQEVVVQDTDAAAGGRAAGAQPHAVPAQCVPEGPALGASAPQPGEVEQELEAHLDLDLDQLGGVESGEIDAEVLSQLPPSVQLEVMLKLREAQVVANREKFAAAQGAPLAFSQVQMAQYLKATAFRRQVNEIKEAVNAAAGLLGASRRIAGEPGREYVLLRDEEAPDGPGVPGAQGASSPPEPSAAPASSAAPPSSGGPLPAQDPLVLTFGASDLDPATDVSEEVGWEDVEEEPSLPGMLASPEGTTEPVPDVGLREQRDLHWRERAARRQRFWSLAQGFRQGRALSDWGKAGDGAQDSPALSPGRAEDGTRDEEEQALQAAIEASLQESREAWEVAGNSGPSGSGPARGGRESGWVGTLPPETALPPLAPDCQASFAGASETNQASHAPASGSEEDWEDVATEPAPPGLAPSRVAAGVNTASETELNRLLSGARASAPDKPGQGLAVGLSVETVAPPHVGVSASAEKHSPAEELVSAIASTVSALAAGAQVEAILTEAGPTGGVEIQALDSPSGPQVSPEKKALETNTAGIVEGGKALNAVAADPLQPDAGELPADAPQASAMNHVLAAAPLLQEAVLAAAQAPLVEDSAPSPAAAAEAADVTEFLGDMEPEAEEEEPLTFVDDFGPGIGPGEAEAGLEALRHEALGLRQAQRAQRGQADAPTDEMYTEIQDMLQMFGVPYIVAPGEAEAQCAWLDAAGLVDGVITDDDDAFLFGAQTVYRHIFSTKQTVEEYRTRDVESELGLSRPEFISLALLLGSDYTPGVRGIGIVNATEVVHAFQGMEGLQDFRAWVQAPDAAVSELIAKATEGGGQPSAPGSNSKRKPLGVTDEATQSMRRAFQLRHRGVRRNWDLPSDFPSPAVLEAYLSPRLDTSRDRFLFGRPDLALLRSLCTARLEWTPVQADELLLPVLKAWDEREHQQTLEPFLAFRKRFAKIQSKRLQHAVRGIAGKTTAELELAGSPSAEAGTARKPRAARSRAKTAKRAQSAVPAAQAGQVGASRGNEDVRAPAEPVPKRITRASSKRSS</sequence>
<evidence type="ECO:0000259" key="13">
    <source>
        <dbReference type="SMART" id="SM00484"/>
    </source>
</evidence>
<evidence type="ECO:0000256" key="3">
    <source>
        <dbReference type="ARBA" id="ARBA00022722"/>
    </source>
</evidence>
<keyword evidence="4" id="KW-0479">Metal-binding</keyword>
<feature type="compositionally biased region" description="Low complexity" evidence="12">
    <location>
        <begin position="1199"/>
        <end position="1215"/>
    </location>
</feature>
<dbReference type="CDD" id="cd09868">
    <property type="entry name" value="PIN_XPG_RAD2"/>
    <property type="match status" value="2"/>
</dbReference>
<protein>
    <recommendedName>
        <fullName evidence="16">XPG-I domain-containing protein</fullName>
    </recommendedName>
</protein>
<dbReference type="PANTHER" id="PTHR16171">
    <property type="entry name" value="DNA REPAIR PROTEIN COMPLEMENTING XP-G CELLS-RELATED"/>
    <property type="match status" value="1"/>
</dbReference>
<dbReference type="SUPFAM" id="SSF47807">
    <property type="entry name" value="5' to 3' exonuclease, C-terminal subdomain"/>
    <property type="match status" value="1"/>
</dbReference>
<dbReference type="AlphaFoldDB" id="A0A1D1ZV33"/>
<evidence type="ECO:0000256" key="10">
    <source>
        <dbReference type="ARBA" id="ARBA00023242"/>
    </source>
</evidence>
<evidence type="ECO:0008006" key="16">
    <source>
        <dbReference type="Google" id="ProtNLM"/>
    </source>
</evidence>
<keyword evidence="8" id="KW-0460">Magnesium</keyword>
<feature type="compositionally biased region" description="Basic residues" evidence="12">
    <location>
        <begin position="1185"/>
        <end position="1198"/>
    </location>
</feature>
<feature type="compositionally biased region" description="Low complexity" evidence="12">
    <location>
        <begin position="387"/>
        <end position="416"/>
    </location>
</feature>
<dbReference type="PROSITE" id="PS50330">
    <property type="entry name" value="UIM"/>
    <property type="match status" value="1"/>
</dbReference>
<dbReference type="GO" id="GO:0048256">
    <property type="term" value="F:flap endonuclease activity"/>
    <property type="evidence" value="ECO:0007669"/>
    <property type="project" value="UniProtKB-ARBA"/>
</dbReference>
<evidence type="ECO:0000256" key="5">
    <source>
        <dbReference type="ARBA" id="ARBA00022759"/>
    </source>
</evidence>
<dbReference type="PANTHER" id="PTHR16171:SF7">
    <property type="entry name" value="DNA REPAIR PROTEIN RAD2"/>
    <property type="match status" value="1"/>
</dbReference>
<dbReference type="InterPro" id="IPR006086">
    <property type="entry name" value="XPG-I_dom"/>
</dbReference>
<dbReference type="InterPro" id="IPR019974">
    <property type="entry name" value="XPG_CS"/>
</dbReference>
<keyword evidence="10" id="KW-0539">Nucleus</keyword>
<dbReference type="FunFam" id="1.10.150.20:FF:000030">
    <property type="entry name" value="Flap endonuclease GEN-like 1"/>
    <property type="match status" value="1"/>
</dbReference>
<comment type="cofactor">
    <cofactor evidence="1">
        <name>Mg(2+)</name>
        <dbReference type="ChEBI" id="CHEBI:18420"/>
    </cofactor>
</comment>
<gene>
    <name evidence="15" type="ORF">g.92079</name>
</gene>
<feature type="region of interest" description="Disordered" evidence="12">
    <location>
        <begin position="436"/>
        <end position="467"/>
    </location>
</feature>
<dbReference type="Gene3D" id="1.10.150.20">
    <property type="entry name" value="5' to 3' exonuclease, C-terminal subdomain"/>
    <property type="match status" value="1"/>
</dbReference>
<dbReference type="Pfam" id="PF00867">
    <property type="entry name" value="XPG_I"/>
    <property type="match status" value="1"/>
</dbReference>
<feature type="domain" description="XPG-I" evidence="13">
    <location>
        <begin position="891"/>
        <end position="960"/>
    </location>
</feature>
<feature type="compositionally biased region" description="Basic residues" evidence="12">
    <location>
        <begin position="1231"/>
        <end position="1241"/>
    </location>
</feature>
<evidence type="ECO:0000259" key="14">
    <source>
        <dbReference type="SMART" id="SM00485"/>
    </source>
</evidence>
<dbReference type="GO" id="GO:0003697">
    <property type="term" value="F:single-stranded DNA binding"/>
    <property type="evidence" value="ECO:0007669"/>
    <property type="project" value="TreeGrafter"/>
</dbReference>
<organism evidence="15">
    <name type="scientific">Auxenochlorella protothecoides</name>
    <name type="common">Green microalga</name>
    <name type="synonym">Chlorella protothecoides</name>
    <dbReference type="NCBI Taxonomy" id="3075"/>
    <lineage>
        <taxon>Eukaryota</taxon>
        <taxon>Viridiplantae</taxon>
        <taxon>Chlorophyta</taxon>
        <taxon>core chlorophytes</taxon>
        <taxon>Trebouxiophyceae</taxon>
        <taxon>Chlorellales</taxon>
        <taxon>Chlorellaceae</taxon>
        <taxon>Auxenochlorella</taxon>
    </lineage>
</organism>
<evidence type="ECO:0000256" key="4">
    <source>
        <dbReference type="ARBA" id="ARBA00022723"/>
    </source>
</evidence>
<dbReference type="Pfam" id="PF00752">
    <property type="entry name" value="XPG_N"/>
    <property type="match status" value="1"/>
</dbReference>
<evidence type="ECO:0000256" key="11">
    <source>
        <dbReference type="ARBA" id="ARBA00038112"/>
    </source>
</evidence>
<reference evidence="15" key="1">
    <citation type="submission" date="2015-08" db="EMBL/GenBank/DDBJ databases">
        <authorList>
            <person name="Babu N.S."/>
            <person name="Beckwith C.J."/>
            <person name="Beseler K.G."/>
            <person name="Brison A."/>
            <person name="Carone J.V."/>
            <person name="Caskin T.P."/>
            <person name="Diamond M."/>
            <person name="Durham M.E."/>
            <person name="Foxe J.M."/>
            <person name="Go M."/>
            <person name="Henderson B.A."/>
            <person name="Jones I.B."/>
            <person name="McGettigan J.A."/>
            <person name="Micheletti S.J."/>
            <person name="Nasrallah M.E."/>
            <person name="Ortiz D."/>
            <person name="Piller C.R."/>
            <person name="Privatt S.R."/>
            <person name="Schneider S.L."/>
            <person name="Sharp S."/>
            <person name="Smith T.C."/>
            <person name="Stanton J.D."/>
            <person name="Ullery H.E."/>
            <person name="Wilson R.J."/>
            <person name="Serrano M.G."/>
            <person name="Buck G."/>
            <person name="Lee V."/>
            <person name="Wang Y."/>
            <person name="Carvalho R."/>
            <person name="Voegtly L."/>
            <person name="Shi R."/>
            <person name="Duckworth R."/>
            <person name="Johnson A."/>
            <person name="Loviza R."/>
            <person name="Walstead R."/>
            <person name="Shah Z."/>
            <person name="Kiflezghi M."/>
            <person name="Wade K."/>
            <person name="Ball S.L."/>
            <person name="Bradley K.W."/>
            <person name="Asai D.J."/>
            <person name="Bowman C.A."/>
            <person name="Russell D.A."/>
            <person name="Pope W.H."/>
            <person name="Jacobs-Sera D."/>
            <person name="Hendrix R.W."/>
            <person name="Hatfull G.F."/>
        </authorList>
    </citation>
    <scope>NUCLEOTIDE SEQUENCE</scope>
</reference>
<feature type="region of interest" description="Disordered" evidence="12">
    <location>
        <begin position="1174"/>
        <end position="1241"/>
    </location>
</feature>
<feature type="compositionally biased region" description="Acidic residues" evidence="12">
    <location>
        <begin position="436"/>
        <end position="449"/>
    </location>
</feature>
<keyword evidence="9" id="KW-0234">DNA repair</keyword>
<dbReference type="InterPro" id="IPR008918">
    <property type="entry name" value="HhH2"/>
</dbReference>
<feature type="region of interest" description="Disordered" evidence="12">
    <location>
        <begin position="1023"/>
        <end position="1043"/>
    </location>
</feature>
<evidence type="ECO:0000256" key="8">
    <source>
        <dbReference type="ARBA" id="ARBA00022842"/>
    </source>
</evidence>
<dbReference type="InterPro" id="IPR036279">
    <property type="entry name" value="5-3_exonuclease_C_sf"/>
</dbReference>
<dbReference type="SMART" id="SM00484">
    <property type="entry name" value="XPGI"/>
    <property type="match status" value="1"/>
</dbReference>
<evidence type="ECO:0000256" key="12">
    <source>
        <dbReference type="SAM" id="MobiDB-lite"/>
    </source>
</evidence>
<evidence type="ECO:0000256" key="2">
    <source>
        <dbReference type="ARBA" id="ARBA00004123"/>
    </source>
</evidence>
<feature type="region of interest" description="Disordered" evidence="12">
    <location>
        <begin position="501"/>
        <end position="632"/>
    </location>
</feature>
<dbReference type="SUPFAM" id="SSF88723">
    <property type="entry name" value="PIN domain-like"/>
    <property type="match status" value="1"/>
</dbReference>
<dbReference type="GO" id="GO:0046872">
    <property type="term" value="F:metal ion binding"/>
    <property type="evidence" value="ECO:0007669"/>
    <property type="project" value="UniProtKB-KW"/>
</dbReference>
<name>A0A1D1ZV33_AUXPR</name>